<proteinExistence type="inferred from homology"/>
<dbReference type="GO" id="GO:0070782">
    <property type="term" value="P:phosphatidylserine exposure on apoptotic cell surface"/>
    <property type="evidence" value="ECO:0007669"/>
    <property type="project" value="TreeGrafter"/>
</dbReference>
<feature type="transmembrane region" description="Helical" evidence="7">
    <location>
        <begin position="215"/>
        <end position="236"/>
    </location>
</feature>
<evidence type="ECO:0000256" key="5">
    <source>
        <dbReference type="ARBA" id="ARBA00022989"/>
    </source>
</evidence>
<keyword evidence="5 7" id="KW-1133">Transmembrane helix</keyword>
<dbReference type="Proteomes" id="UP001168821">
    <property type="component" value="Unassembled WGS sequence"/>
</dbReference>
<keyword evidence="6 7" id="KW-0472">Membrane</keyword>
<organism evidence="8 9">
    <name type="scientific">Zophobas morio</name>
    <dbReference type="NCBI Taxonomy" id="2755281"/>
    <lineage>
        <taxon>Eukaryota</taxon>
        <taxon>Metazoa</taxon>
        <taxon>Ecdysozoa</taxon>
        <taxon>Arthropoda</taxon>
        <taxon>Hexapoda</taxon>
        <taxon>Insecta</taxon>
        <taxon>Pterygota</taxon>
        <taxon>Neoptera</taxon>
        <taxon>Endopterygota</taxon>
        <taxon>Coleoptera</taxon>
        <taxon>Polyphaga</taxon>
        <taxon>Cucujiformia</taxon>
        <taxon>Tenebrionidae</taxon>
        <taxon>Zophobas</taxon>
    </lineage>
</organism>
<reference evidence="8" key="1">
    <citation type="journal article" date="2023" name="G3 (Bethesda)">
        <title>Whole genome assemblies of Zophobas morio and Tenebrio molitor.</title>
        <authorList>
            <person name="Kaur S."/>
            <person name="Stinson S.A."/>
            <person name="diCenzo G.C."/>
        </authorList>
    </citation>
    <scope>NUCLEOTIDE SEQUENCE</scope>
    <source>
        <strain evidence="8">QUZm001</strain>
    </source>
</reference>
<feature type="transmembrane region" description="Helical" evidence="7">
    <location>
        <begin position="338"/>
        <end position="360"/>
    </location>
</feature>
<gene>
    <name evidence="8" type="ORF">Zmor_000712</name>
</gene>
<accession>A0AA38J181</accession>
<comment type="similarity">
    <text evidence="2 7">Belongs to the XK family.</text>
</comment>
<evidence type="ECO:0000313" key="9">
    <source>
        <dbReference type="Proteomes" id="UP001168821"/>
    </source>
</evidence>
<comment type="subcellular location">
    <subcellularLocation>
        <location evidence="1">Cell membrane</location>
        <topology evidence="1">Multi-pass membrane protein</topology>
    </subcellularLocation>
    <subcellularLocation>
        <location evidence="7">Membrane</location>
        <topology evidence="7">Multi-pass membrane protein</topology>
    </subcellularLocation>
</comment>
<feature type="transmembrane region" description="Helical" evidence="7">
    <location>
        <begin position="248"/>
        <end position="270"/>
    </location>
</feature>
<feature type="transmembrane region" description="Helical" evidence="7">
    <location>
        <begin position="92"/>
        <end position="109"/>
    </location>
</feature>
<dbReference type="GO" id="GO:1902742">
    <property type="term" value="P:apoptotic process involved in development"/>
    <property type="evidence" value="ECO:0007669"/>
    <property type="project" value="TreeGrafter"/>
</dbReference>
<dbReference type="EMBL" id="JALNTZ010000001">
    <property type="protein sequence ID" value="KAJ3665206.1"/>
    <property type="molecule type" value="Genomic_DNA"/>
</dbReference>
<evidence type="ECO:0000256" key="1">
    <source>
        <dbReference type="ARBA" id="ARBA00004651"/>
    </source>
</evidence>
<keyword evidence="9" id="KW-1185">Reference proteome</keyword>
<feature type="transmembrane region" description="Helical" evidence="7">
    <location>
        <begin position="60"/>
        <end position="80"/>
    </location>
</feature>
<dbReference type="GO" id="GO:0005886">
    <property type="term" value="C:plasma membrane"/>
    <property type="evidence" value="ECO:0007669"/>
    <property type="project" value="UniProtKB-SubCell"/>
</dbReference>
<protein>
    <recommendedName>
        <fullName evidence="7">XK-related protein</fullName>
    </recommendedName>
</protein>
<keyword evidence="3" id="KW-1003">Cell membrane</keyword>
<dbReference type="PANTHER" id="PTHR16024">
    <property type="entry name" value="XK-RELATED PROTEIN"/>
    <property type="match status" value="1"/>
</dbReference>
<evidence type="ECO:0000313" key="8">
    <source>
        <dbReference type="EMBL" id="KAJ3665206.1"/>
    </source>
</evidence>
<dbReference type="Pfam" id="PF09815">
    <property type="entry name" value="XK-related"/>
    <property type="match status" value="1"/>
</dbReference>
<feature type="transmembrane region" description="Helical" evidence="7">
    <location>
        <begin position="312"/>
        <end position="332"/>
    </location>
</feature>
<keyword evidence="4 7" id="KW-0812">Transmembrane</keyword>
<feature type="transmembrane region" description="Helical" evidence="7">
    <location>
        <begin position="276"/>
        <end position="300"/>
    </location>
</feature>
<feature type="transmembrane region" description="Helical" evidence="7">
    <location>
        <begin position="30"/>
        <end position="48"/>
    </location>
</feature>
<evidence type="ECO:0000256" key="4">
    <source>
        <dbReference type="ARBA" id="ARBA00022692"/>
    </source>
</evidence>
<name>A0AA38J181_9CUCU</name>
<dbReference type="InterPro" id="IPR018629">
    <property type="entry name" value="XK-rel"/>
</dbReference>
<dbReference type="PANTHER" id="PTHR16024:SF10">
    <property type="entry name" value="XK-RELATED PROTEIN"/>
    <property type="match status" value="1"/>
</dbReference>
<feature type="transmembrane region" description="Helical" evidence="7">
    <location>
        <begin position="372"/>
        <end position="394"/>
    </location>
</feature>
<dbReference type="GO" id="GO:0043652">
    <property type="term" value="P:engulfment of apoptotic cell"/>
    <property type="evidence" value="ECO:0007669"/>
    <property type="project" value="TreeGrafter"/>
</dbReference>
<dbReference type="InterPro" id="IPR050895">
    <property type="entry name" value="XK-related_scramblase"/>
</dbReference>
<comment type="caution">
    <text evidence="8">The sequence shown here is derived from an EMBL/GenBank/DDBJ whole genome shotgun (WGS) entry which is preliminary data.</text>
</comment>
<evidence type="ECO:0000256" key="6">
    <source>
        <dbReference type="ARBA" id="ARBA00023136"/>
    </source>
</evidence>
<evidence type="ECO:0000256" key="2">
    <source>
        <dbReference type="ARBA" id="ARBA00008789"/>
    </source>
</evidence>
<evidence type="ECO:0000256" key="3">
    <source>
        <dbReference type="ARBA" id="ARBA00022475"/>
    </source>
</evidence>
<sequence>MVFYPFDKKIQSRDPIELKSRIRLASYSKLLRLFLTIFLQLFNIFFVQYKLFHLDIENEIGYIATLVISLWSGVVTLIFSIRIDKVNRKNPATIMSIVIFSLLAVKYIIDSWFAPPRILCCGPYGKIVTELVTSVFVLFQVPNCFRQIVVTIYAVRCKFSKTEEDRIKFYHEMVDAEADAGLLGILECYLRGAPQLIVQIALVFFRHDDFTQISWLEQVSIAAALGVVLPWTATSYHNSLRTQKNDHFPFSTVVVFFIWNAFLLAARILAISVVLAFWPVYTGVTVLVHWLVATLLLYYNFPPVDFYKKDKIWHFMFCSIFGMVYIFNSINMTKGKKLWHYISFYGIIFLENTVSLILWCTNEYTKTVIYRVSFVIVSEILFVGGILIMILYYVKFHPRNEKYRSCKNDQSVENIPLKIFNINNCENNESVDIPSV</sequence>
<evidence type="ECO:0000256" key="7">
    <source>
        <dbReference type="RuleBase" id="RU910716"/>
    </source>
</evidence>
<dbReference type="AlphaFoldDB" id="A0AA38J181"/>